<dbReference type="Pfam" id="PF12400">
    <property type="entry name" value="STIMATE"/>
    <property type="match status" value="1"/>
</dbReference>
<evidence type="ECO:0000256" key="6">
    <source>
        <dbReference type="ARBA" id="ARBA00022801"/>
    </source>
</evidence>
<keyword evidence="5" id="KW-0732">Signal</keyword>
<dbReference type="InterPro" id="IPR038765">
    <property type="entry name" value="Papain-like_cys_pep_sf"/>
</dbReference>
<dbReference type="Gene3D" id="3.90.70.10">
    <property type="entry name" value="Cysteine proteinases"/>
    <property type="match status" value="2"/>
</dbReference>
<dbReference type="FunFam" id="3.90.70.10:FF:000117">
    <property type="entry name" value="Probable papain cysteine protease"/>
    <property type="match status" value="2"/>
</dbReference>
<feature type="region of interest" description="Disordered" evidence="11">
    <location>
        <begin position="103"/>
        <end position="143"/>
    </location>
</feature>
<keyword evidence="12" id="KW-0812">Transmembrane</keyword>
<evidence type="ECO:0000256" key="11">
    <source>
        <dbReference type="SAM" id="MobiDB-lite"/>
    </source>
</evidence>
<dbReference type="EMBL" id="DAKRPA010000018">
    <property type="protein sequence ID" value="DBA03571.1"/>
    <property type="molecule type" value="Genomic_DNA"/>
</dbReference>
<evidence type="ECO:0000259" key="13">
    <source>
        <dbReference type="PROSITE" id="PS50003"/>
    </source>
</evidence>
<name>A0AAV2ZB76_9STRA</name>
<evidence type="ECO:0000256" key="2">
    <source>
        <dbReference type="ARBA" id="ARBA00008455"/>
    </source>
</evidence>
<protein>
    <recommendedName>
        <fullName evidence="3">cathepsin X</fullName>
        <ecNumber evidence="3">3.4.18.1</ecNumber>
    </recommendedName>
</protein>
<evidence type="ECO:0000256" key="3">
    <source>
        <dbReference type="ARBA" id="ARBA00012516"/>
    </source>
</evidence>
<dbReference type="EC" id="3.4.18.1" evidence="3"/>
<dbReference type="Proteomes" id="UP001146120">
    <property type="component" value="Unassembled WGS sequence"/>
</dbReference>
<keyword evidence="15" id="KW-1185">Reference proteome</keyword>
<dbReference type="Pfam" id="PF00300">
    <property type="entry name" value="His_Phos_1"/>
    <property type="match status" value="1"/>
</dbReference>
<evidence type="ECO:0000256" key="9">
    <source>
        <dbReference type="ARBA" id="ARBA00023157"/>
    </source>
</evidence>
<dbReference type="PROSITE" id="PS00640">
    <property type="entry name" value="THIOL_PROTEASE_ASN"/>
    <property type="match status" value="2"/>
</dbReference>
<evidence type="ECO:0000256" key="10">
    <source>
        <dbReference type="ARBA" id="ARBA00023180"/>
    </source>
</evidence>
<dbReference type="InterPro" id="IPR022127">
    <property type="entry name" value="STIMATE/YPL162C"/>
</dbReference>
<keyword evidence="4" id="KW-0645">Protease</keyword>
<dbReference type="Pfam" id="PF00112">
    <property type="entry name" value="Peptidase_C1"/>
    <property type="match status" value="2"/>
</dbReference>
<feature type="transmembrane region" description="Helical" evidence="12">
    <location>
        <begin position="1356"/>
        <end position="1377"/>
    </location>
</feature>
<dbReference type="InterPro" id="IPR013078">
    <property type="entry name" value="His_Pase_superF_clade-1"/>
</dbReference>
<evidence type="ECO:0000256" key="7">
    <source>
        <dbReference type="ARBA" id="ARBA00022807"/>
    </source>
</evidence>
<keyword evidence="10" id="KW-0325">Glycoprotein</keyword>
<dbReference type="InterPro" id="IPR029033">
    <property type="entry name" value="His_PPase_superfam"/>
</dbReference>
<evidence type="ECO:0000256" key="4">
    <source>
        <dbReference type="ARBA" id="ARBA00022670"/>
    </source>
</evidence>
<feature type="non-terminal residue" evidence="14">
    <location>
        <position position="1"/>
    </location>
</feature>
<evidence type="ECO:0000313" key="14">
    <source>
        <dbReference type="EMBL" id="DBA03571.1"/>
    </source>
</evidence>
<dbReference type="InterPro" id="IPR033157">
    <property type="entry name" value="CTSZ"/>
</dbReference>
<evidence type="ECO:0000256" key="8">
    <source>
        <dbReference type="ARBA" id="ARBA00023145"/>
    </source>
</evidence>
<keyword evidence="7" id="KW-0788">Thiol protease</keyword>
<dbReference type="SUPFAM" id="SSF53254">
    <property type="entry name" value="Phosphoglycerate mutase-like"/>
    <property type="match status" value="1"/>
</dbReference>
<evidence type="ECO:0000256" key="1">
    <source>
        <dbReference type="ARBA" id="ARBA00001594"/>
    </source>
</evidence>
<comment type="caution">
    <text evidence="14">The sequence shown here is derived from an EMBL/GenBank/DDBJ whole genome shotgun (WGS) entry which is preliminary data.</text>
</comment>
<feature type="transmembrane region" description="Helical" evidence="12">
    <location>
        <begin position="1260"/>
        <end position="1280"/>
    </location>
</feature>
<dbReference type="PRINTS" id="PR00705">
    <property type="entry name" value="PAPAIN"/>
</dbReference>
<dbReference type="InterPro" id="IPR001849">
    <property type="entry name" value="PH_domain"/>
</dbReference>
<evidence type="ECO:0000313" key="15">
    <source>
        <dbReference type="Proteomes" id="UP001146120"/>
    </source>
</evidence>
<dbReference type="CDD" id="cd07067">
    <property type="entry name" value="HP_PGM_like"/>
    <property type="match status" value="1"/>
</dbReference>
<evidence type="ECO:0000256" key="12">
    <source>
        <dbReference type="SAM" id="Phobius"/>
    </source>
</evidence>
<gene>
    <name evidence="14" type="ORF">N0F65_011472</name>
</gene>
<sequence>SSVITASAAAVEGDHHRRAARGGIHSLPVPARAICVVVARGHRAVPDDARMSLQLHKLPSDASAIASEPLKKAVSATHKRTRSRGSSTSVAPLQLHKVRREEHVSISMGPPLSAPASLSKRLSVKPSAASSTEIAKTEKSPRNVRMEGDLAVTETVKHANTTTVESRGSLPFKLIVHDQRLRLETAPDATHTIVLNVDQATFKFEKLMADLQFEVTAPSDRVRRESSTYVFQAPSKDKYRLWVNSIRSFHQDQNGHETEPSPEKESPLAAARSIHKGVVDSFVFPIPPKTVHIVLVRHGHYINAHERHVSDAEQVLSQMGRQQAGCTAKYLEQLYSRSPTRRDITIYHSDMTRAVETATVIGEDFGACKLSSTPLLREGWPGQPFASTSNKPMAKSSYTSELEKRDLQRMESAFNTFFAPNDEEDDDRLRVLVCHANLIRYFICRAMGMSPVGMWGHFEINHCGVTRIDICEDRPVKVISINETGHLPHSLITITTAGVLPPSRAGFAPILALRIARGGVPFAIENARDVRREGARSADEDKMVSGSWSVALTVCALAVGITSAEGVSKSGGCYVRNEDRSEVVTSPRPHEYLDVEALPKNFDWRNVNGTNLVTISRNQHIPKYCGSCWAFSSTSALADRIIIEKKRNPKGHSELEVLREVVLSPQVVLNCDLKDSGCHGGDYLTAYRFIHDRGIPEEGCQRYAATGHDTGNQCRPIDVCENCFPDKGCFVQKKYDNYYVSEFGTVKGEKEMMAEIFARGPIACSVAVTKEFENYTGGIFDDKTNATATDHAISVVGWGVEKSVPYWIVRNSWGTFWGEEGWFRIIRGVNNLGIEGECAFGVPKNNGWPTRVHLEDEKLEEVADAEVDASGVAEKEETIEQPEPVASGGCRQPVKFERGEHIISPLPHATMNMSDLPKNWDWRNVDGKNYVTWDKNQHIPQYCGSCWAQGTTSALSDRIAILRNASWPEIALAPQVLINCHGGGSCQGGNPGFVYEYAHRHGIPDQTCQAYQAKNLACDHLAVCETCWPSKSSFTPGVCEPIKKFKKYYVSEYGHVSGANRMKAEIYKRGPIGCGVHATDKFLAYDGGIYSEYVMFPMINHEISVAGWGYDEETGTEYWIGRNSWGTYWGENGWFRIKMHHNNLGIEQDCDWGVPIPDGSKPYGHDDIEFMIDQQTNSNPDRCTLMTDAFGKALQLCLGIACIFVLYVKRKLETPVRPVRVWLFDISKQGVGALFLHCLSIIISIFMVAGIDQSKDECAVYFITYIIDSTLGLALVIIYLQMMHRLAVRMQWKDVIDQGYYGDPPSVRIWLKQFALYLVVLTFMKATDTLFLLTFYQPLAEFGTNLFRPFTHKRHLELVMVMIIFPGCFNAFQFWIVDSYLKNDKPTWKFVKALSARDETVKLPPGTPVYTSVHLVTAKPAISVTAVSHAEAQVLSSDTMSKDSL</sequence>
<keyword evidence="8" id="KW-0865">Zymogen</keyword>
<organism evidence="14 15">
    <name type="scientific">Lagenidium giganteum</name>
    <dbReference type="NCBI Taxonomy" id="4803"/>
    <lineage>
        <taxon>Eukaryota</taxon>
        <taxon>Sar</taxon>
        <taxon>Stramenopiles</taxon>
        <taxon>Oomycota</taxon>
        <taxon>Peronosporomycetes</taxon>
        <taxon>Pythiales</taxon>
        <taxon>Pythiaceae</taxon>
    </lineage>
</organism>
<feature type="region of interest" description="Disordered" evidence="11">
    <location>
        <begin position="870"/>
        <end position="890"/>
    </location>
</feature>
<dbReference type="SMART" id="SM00645">
    <property type="entry name" value="Pept_C1"/>
    <property type="match status" value="2"/>
</dbReference>
<keyword evidence="9" id="KW-1015">Disulfide bond</keyword>
<comment type="catalytic activity">
    <reaction evidence="1">
        <text>Release of C-terminal amino acid residues with broad specificity, but lacks action on C-terminal proline. Shows weak endopeptidase activity.</text>
        <dbReference type="EC" id="3.4.18.1"/>
    </reaction>
</comment>
<dbReference type="PROSITE" id="PS50003">
    <property type="entry name" value="PH_DOMAIN"/>
    <property type="match status" value="1"/>
</dbReference>
<feature type="domain" description="PH" evidence="13">
    <location>
        <begin position="213"/>
        <end position="251"/>
    </location>
</feature>
<dbReference type="PANTHER" id="PTHR12411">
    <property type="entry name" value="CYSTEINE PROTEASE FAMILY C1-RELATED"/>
    <property type="match status" value="1"/>
</dbReference>
<accession>A0AAV2ZB76</accession>
<feature type="transmembrane region" description="Helical" evidence="12">
    <location>
        <begin position="1229"/>
        <end position="1248"/>
    </location>
</feature>
<feature type="transmembrane region" description="Helical" evidence="12">
    <location>
        <begin position="1189"/>
        <end position="1208"/>
    </location>
</feature>
<dbReference type="SUPFAM" id="SSF54001">
    <property type="entry name" value="Cysteine proteinases"/>
    <property type="match status" value="2"/>
</dbReference>
<dbReference type="InterPro" id="IPR000668">
    <property type="entry name" value="Peptidase_C1A_C"/>
</dbReference>
<reference evidence="14" key="1">
    <citation type="submission" date="2022-11" db="EMBL/GenBank/DDBJ databases">
        <authorList>
            <person name="Morgan W.R."/>
            <person name="Tartar A."/>
        </authorList>
    </citation>
    <scope>NUCLEOTIDE SEQUENCE</scope>
    <source>
        <strain evidence="14">ARSEF 373</strain>
    </source>
</reference>
<dbReference type="InterPro" id="IPR013128">
    <property type="entry name" value="Peptidase_C1A"/>
</dbReference>
<dbReference type="CDD" id="cd02698">
    <property type="entry name" value="Peptidase_C1A_CathepsinX"/>
    <property type="match status" value="1"/>
</dbReference>
<keyword evidence="12" id="KW-1133">Transmembrane helix</keyword>
<dbReference type="Gene3D" id="3.40.50.1240">
    <property type="entry name" value="Phosphoglycerate mutase-like"/>
    <property type="match status" value="1"/>
</dbReference>
<reference evidence="14" key="2">
    <citation type="journal article" date="2023" name="Microbiol Resour">
        <title>Decontamination and Annotation of the Draft Genome Sequence of the Oomycete Lagenidium giganteum ARSEF 373.</title>
        <authorList>
            <person name="Morgan W.R."/>
            <person name="Tartar A."/>
        </authorList>
    </citation>
    <scope>NUCLEOTIDE SEQUENCE</scope>
    <source>
        <strain evidence="14">ARSEF 373</strain>
    </source>
</reference>
<feature type="transmembrane region" description="Helical" evidence="12">
    <location>
        <begin position="1314"/>
        <end position="1336"/>
    </location>
</feature>
<keyword evidence="12" id="KW-0472">Membrane</keyword>
<comment type="similarity">
    <text evidence="2">Belongs to the peptidase C1 family.</text>
</comment>
<dbReference type="SMART" id="SM00855">
    <property type="entry name" value="PGAM"/>
    <property type="match status" value="1"/>
</dbReference>
<proteinExistence type="inferred from homology"/>
<evidence type="ECO:0000256" key="5">
    <source>
        <dbReference type="ARBA" id="ARBA00022729"/>
    </source>
</evidence>
<dbReference type="GO" id="GO:0006508">
    <property type="term" value="P:proteolysis"/>
    <property type="evidence" value="ECO:0007669"/>
    <property type="project" value="UniProtKB-KW"/>
</dbReference>
<keyword evidence="6" id="KW-0378">Hydrolase</keyword>
<dbReference type="InterPro" id="IPR025661">
    <property type="entry name" value="Pept_asp_AS"/>
</dbReference>
<dbReference type="GO" id="GO:0016807">
    <property type="term" value="F:cysteine-type carboxypeptidase activity"/>
    <property type="evidence" value="ECO:0007669"/>
    <property type="project" value="UniProtKB-EC"/>
</dbReference>